<gene>
    <name evidence="1" type="ORF">H9714_06805</name>
</gene>
<dbReference type="Proteomes" id="UP000824208">
    <property type="component" value="Unassembled WGS sequence"/>
</dbReference>
<dbReference type="GO" id="GO:0005524">
    <property type="term" value="F:ATP binding"/>
    <property type="evidence" value="ECO:0007669"/>
    <property type="project" value="InterPro"/>
</dbReference>
<evidence type="ECO:0000313" key="2">
    <source>
        <dbReference type="Proteomes" id="UP000824208"/>
    </source>
</evidence>
<protein>
    <submittedName>
        <fullName evidence="1">Cob(I)yrinic acid a,c-diamide adenosyltransferase</fullName>
    </submittedName>
</protein>
<dbReference type="PANTHER" id="PTHR46638">
    <property type="entry name" value="CORRINOID ADENOSYLTRANSFERASE"/>
    <property type="match status" value="1"/>
</dbReference>
<dbReference type="AlphaFoldDB" id="A0A9D2MAV2"/>
<dbReference type="EMBL" id="DWYC01000057">
    <property type="protein sequence ID" value="HJB57242.1"/>
    <property type="molecule type" value="Genomic_DNA"/>
</dbReference>
<dbReference type="InterPro" id="IPR003724">
    <property type="entry name" value="CblAdoTrfase_CobA"/>
</dbReference>
<sequence length="169" mass="18184">MIHLYCGDGKGKTTAAMGLALRAAGHGKTVVVAQFLKAGGSGERTILAGLPTVELLPVPEQMTFTFRMTPEERAAESARERALLEEAFRRGGEADVLVLDELCAALSSGMVELGRVLALLDGRPPELEVVVTGRNPPPELTARADYMTEMVKQKHPYEAGVPAREGIEW</sequence>
<dbReference type="GO" id="GO:0009236">
    <property type="term" value="P:cobalamin biosynthetic process"/>
    <property type="evidence" value="ECO:0007669"/>
    <property type="project" value="InterPro"/>
</dbReference>
<dbReference type="PIRSF" id="PIRSF015617">
    <property type="entry name" value="Adensltrnsf_CobA"/>
    <property type="match status" value="1"/>
</dbReference>
<reference evidence="1" key="1">
    <citation type="journal article" date="2021" name="PeerJ">
        <title>Extensive microbial diversity within the chicken gut microbiome revealed by metagenomics and culture.</title>
        <authorList>
            <person name="Gilroy R."/>
            <person name="Ravi A."/>
            <person name="Getino M."/>
            <person name="Pursley I."/>
            <person name="Horton D.L."/>
            <person name="Alikhan N.F."/>
            <person name="Baker D."/>
            <person name="Gharbi K."/>
            <person name="Hall N."/>
            <person name="Watson M."/>
            <person name="Adriaenssens E.M."/>
            <person name="Foster-Nyarko E."/>
            <person name="Jarju S."/>
            <person name="Secka A."/>
            <person name="Antonio M."/>
            <person name="Oren A."/>
            <person name="Chaudhuri R.R."/>
            <person name="La Ragione R."/>
            <person name="Hildebrand F."/>
            <person name="Pallen M.J."/>
        </authorList>
    </citation>
    <scope>NUCLEOTIDE SEQUENCE</scope>
    <source>
        <strain evidence="1">CHK189-11263</strain>
    </source>
</reference>
<accession>A0A9D2MAV2</accession>
<dbReference type="SUPFAM" id="SSF52540">
    <property type="entry name" value="P-loop containing nucleoside triphosphate hydrolases"/>
    <property type="match status" value="1"/>
</dbReference>
<dbReference type="PANTHER" id="PTHR46638:SF1">
    <property type="entry name" value="CORRINOID ADENOSYLTRANSFERASE"/>
    <property type="match status" value="1"/>
</dbReference>
<comment type="caution">
    <text evidence="1">The sequence shown here is derived from an EMBL/GenBank/DDBJ whole genome shotgun (WGS) entry which is preliminary data.</text>
</comment>
<dbReference type="InterPro" id="IPR027417">
    <property type="entry name" value="P-loop_NTPase"/>
</dbReference>
<dbReference type="GO" id="GO:0008817">
    <property type="term" value="F:corrinoid adenosyltransferase activity"/>
    <property type="evidence" value="ECO:0007669"/>
    <property type="project" value="InterPro"/>
</dbReference>
<dbReference type="Pfam" id="PF02572">
    <property type="entry name" value="CobA_CobO_BtuR"/>
    <property type="match status" value="1"/>
</dbReference>
<organism evidence="1 2">
    <name type="scientific">Candidatus Flavonifractor intestinipullorum</name>
    <dbReference type="NCBI Taxonomy" id="2838587"/>
    <lineage>
        <taxon>Bacteria</taxon>
        <taxon>Bacillati</taxon>
        <taxon>Bacillota</taxon>
        <taxon>Clostridia</taxon>
        <taxon>Eubacteriales</taxon>
        <taxon>Oscillospiraceae</taxon>
        <taxon>Flavonifractor</taxon>
    </lineage>
</organism>
<name>A0A9D2MAV2_9FIRM</name>
<reference evidence="1" key="2">
    <citation type="submission" date="2021-04" db="EMBL/GenBank/DDBJ databases">
        <authorList>
            <person name="Gilroy R."/>
        </authorList>
    </citation>
    <scope>NUCLEOTIDE SEQUENCE</scope>
    <source>
        <strain evidence="1">CHK189-11263</strain>
    </source>
</reference>
<dbReference type="Gene3D" id="3.40.50.300">
    <property type="entry name" value="P-loop containing nucleotide triphosphate hydrolases"/>
    <property type="match status" value="1"/>
</dbReference>
<evidence type="ECO:0000313" key="1">
    <source>
        <dbReference type="EMBL" id="HJB57242.1"/>
    </source>
</evidence>
<proteinExistence type="predicted"/>